<name>A0AAQ3MXA6_VIGMU</name>
<evidence type="ECO:0000313" key="2">
    <source>
        <dbReference type="Proteomes" id="UP001374535"/>
    </source>
</evidence>
<gene>
    <name evidence="1" type="ORF">V8G54_030565</name>
</gene>
<evidence type="ECO:0000313" key="1">
    <source>
        <dbReference type="EMBL" id="WVY98414.1"/>
    </source>
</evidence>
<dbReference type="PANTHER" id="PTHR31066:SF27">
    <property type="entry name" value="EXPRESSED PROTEIN"/>
    <property type="match status" value="1"/>
</dbReference>
<accession>A0AAQ3MXA6</accession>
<organism evidence="1 2">
    <name type="scientific">Vigna mungo</name>
    <name type="common">Black gram</name>
    <name type="synonym">Phaseolus mungo</name>
    <dbReference type="NCBI Taxonomy" id="3915"/>
    <lineage>
        <taxon>Eukaryota</taxon>
        <taxon>Viridiplantae</taxon>
        <taxon>Streptophyta</taxon>
        <taxon>Embryophyta</taxon>
        <taxon>Tracheophyta</taxon>
        <taxon>Spermatophyta</taxon>
        <taxon>Magnoliopsida</taxon>
        <taxon>eudicotyledons</taxon>
        <taxon>Gunneridae</taxon>
        <taxon>Pentapetalae</taxon>
        <taxon>rosids</taxon>
        <taxon>fabids</taxon>
        <taxon>Fabales</taxon>
        <taxon>Fabaceae</taxon>
        <taxon>Papilionoideae</taxon>
        <taxon>50 kb inversion clade</taxon>
        <taxon>NPAAA clade</taxon>
        <taxon>indigoferoid/millettioid clade</taxon>
        <taxon>Phaseoleae</taxon>
        <taxon>Vigna</taxon>
    </lineage>
</organism>
<protein>
    <recommendedName>
        <fullName evidence="3">PB1 domain-containing protein</fullName>
    </recommendedName>
</protein>
<dbReference type="AlphaFoldDB" id="A0AAQ3MXA6"/>
<sequence>MLIMTNEDLDSLISITTDEELESMIDEYDRTAIVATSVVKPSCICPFLFPPTNPDSTHSIPPPKFSTPRSNRRTVPNLGFFNSVSINCLVDLDNKVVRNNLELGSKEVGEGDVGVSIGGGTSLGGSFGNNQNLKQDFHSFPDSPMLETTSSSPSLANFPSIRVHVVEDQKVMGIEEQFAQIRKDESLFLLSSLPPPLVSTTLVVVGVQISSLTTVARDYYNWVVSNDERSDHGVPVGYRKPPLLPYKYRRKRSHKHKPLLLSFKRSQSGSSCVVDLPSPYSISSDSSLANTISHQKPIIQSGTTRVLSDPVDLKLNVFYPHGQIQMQQHVQDPGYLLQQQFE</sequence>
<dbReference type="EMBL" id="CP144692">
    <property type="protein sequence ID" value="WVY98414.1"/>
    <property type="molecule type" value="Genomic_DNA"/>
</dbReference>
<evidence type="ECO:0008006" key="3">
    <source>
        <dbReference type="Google" id="ProtNLM"/>
    </source>
</evidence>
<dbReference type="InterPro" id="IPR053198">
    <property type="entry name" value="Gynoecium_Dev_Regulator"/>
</dbReference>
<keyword evidence="2" id="KW-1185">Reference proteome</keyword>
<dbReference type="SUPFAM" id="SSF54277">
    <property type="entry name" value="CAD &amp; PB1 domains"/>
    <property type="match status" value="1"/>
</dbReference>
<proteinExistence type="predicted"/>
<reference evidence="1 2" key="1">
    <citation type="journal article" date="2023" name="Life. Sci Alliance">
        <title>Evolutionary insights into 3D genome organization and epigenetic landscape of Vigna mungo.</title>
        <authorList>
            <person name="Junaid A."/>
            <person name="Singh B."/>
            <person name="Bhatia S."/>
        </authorList>
    </citation>
    <scope>NUCLEOTIDE SEQUENCE [LARGE SCALE GENOMIC DNA]</scope>
    <source>
        <strain evidence="1">Urdbean</strain>
    </source>
</reference>
<dbReference type="PANTHER" id="PTHR31066">
    <property type="entry name" value="OS05G0427100 PROTEIN-RELATED"/>
    <property type="match status" value="1"/>
</dbReference>
<dbReference type="Proteomes" id="UP001374535">
    <property type="component" value="Chromosome 9"/>
</dbReference>